<evidence type="ECO:0000313" key="4">
    <source>
        <dbReference type="Proteomes" id="UP000504618"/>
    </source>
</evidence>
<dbReference type="GO" id="GO:0003964">
    <property type="term" value="F:RNA-directed DNA polymerase activity"/>
    <property type="evidence" value="ECO:0007669"/>
    <property type="project" value="UniProtKB-EC"/>
</dbReference>
<accession>A0A6J1QRN0</accession>
<protein>
    <recommendedName>
        <fullName evidence="1">RNA-directed DNA polymerase</fullName>
        <ecNumber evidence="1">2.7.7.49</ecNumber>
    </recommendedName>
</protein>
<keyword evidence="4" id="KW-1185">Reference proteome</keyword>
<dbReference type="PANTHER" id="PTHR37984:SF11">
    <property type="entry name" value="INTEGRASE CATALYTIC DOMAIN-CONTAINING PROTEIN"/>
    <property type="match status" value="1"/>
</dbReference>
<reference evidence="5" key="1">
    <citation type="submission" date="2025-08" db="UniProtKB">
        <authorList>
            <consortium name="RefSeq"/>
        </authorList>
    </citation>
    <scope>IDENTIFICATION</scope>
    <source>
        <tissue evidence="5">Whole body</tissue>
    </source>
</reference>
<dbReference type="Proteomes" id="UP000504618">
    <property type="component" value="Unplaced"/>
</dbReference>
<dbReference type="Gene3D" id="1.10.340.70">
    <property type="match status" value="1"/>
</dbReference>
<dbReference type="GO" id="GO:0003676">
    <property type="term" value="F:nucleic acid binding"/>
    <property type="evidence" value="ECO:0007669"/>
    <property type="project" value="InterPro"/>
</dbReference>
<evidence type="ECO:0000259" key="3">
    <source>
        <dbReference type="PROSITE" id="PS50994"/>
    </source>
</evidence>
<gene>
    <name evidence="5" type="primary">LOC112461985</name>
</gene>
<sequence length="446" mass="51109">MSIEEVEVESRKDSWLGEVRQAIATGNWESISSTRIKAIKDELCVYNNVVLRGTRIVLPKKLKKRVLSIAHKGHPGIVAMKDKLRSKVWWAEIDKDAENFVKTCESCQIVQKTANISPLKPNALPDSSWECLAMDLLGPLPSGDFIFVIIDYYSKFYEIEIMQSITLAAIIDRLKHIFARYGYPNRLISDNGKQLVSEEMREYTSRCGIKLVHVAPYWPQANGKVERQNRSLLKRIKIAQLERKDWKQEILDYLFMYRLSPQASTGVSPAELMFGRKIKTKMPELQGIRNNLDEAIRDRDAQKKLKSKERYNLRNNAKESELKLGDTVLLKTIKRDKLNPAYESVKYEVVDRAGDNVTIKNADGKMFKRNVAHVKKFNRAGPSKSDEDVKIISEQNVKVKTESESQDDSVVATKSEPSADLNVTQSRPVRDRKLPNHLKDYIMHST</sequence>
<proteinExistence type="predicted"/>
<dbReference type="InterPro" id="IPR036397">
    <property type="entry name" value="RNaseH_sf"/>
</dbReference>
<feature type="domain" description="Integrase catalytic" evidence="3">
    <location>
        <begin position="121"/>
        <end position="277"/>
    </location>
</feature>
<dbReference type="FunFam" id="1.10.340.70:FF:000003">
    <property type="entry name" value="Protein CBG25708"/>
    <property type="match status" value="1"/>
</dbReference>
<dbReference type="InterPro" id="IPR012337">
    <property type="entry name" value="RNaseH-like_sf"/>
</dbReference>
<dbReference type="AlphaFoldDB" id="A0A6J1QRN0"/>
<dbReference type="Pfam" id="PF17921">
    <property type="entry name" value="Integrase_H2C2"/>
    <property type="match status" value="1"/>
</dbReference>
<dbReference type="InterPro" id="IPR041588">
    <property type="entry name" value="Integrase_H2C2"/>
</dbReference>
<evidence type="ECO:0000256" key="1">
    <source>
        <dbReference type="ARBA" id="ARBA00012493"/>
    </source>
</evidence>
<dbReference type="OrthoDB" id="8014450at2759"/>
<name>A0A6J1QRN0_9HYME</name>
<dbReference type="GO" id="GO:0015074">
    <property type="term" value="P:DNA integration"/>
    <property type="evidence" value="ECO:0007669"/>
    <property type="project" value="InterPro"/>
</dbReference>
<dbReference type="InterPro" id="IPR050951">
    <property type="entry name" value="Retrovirus_Pol_polyprotein"/>
</dbReference>
<dbReference type="RefSeq" id="XP_024883230.1">
    <property type="nucleotide sequence ID" value="XM_025027462.1"/>
</dbReference>
<dbReference type="PROSITE" id="PS50994">
    <property type="entry name" value="INTEGRASE"/>
    <property type="match status" value="1"/>
</dbReference>
<dbReference type="EC" id="2.7.7.49" evidence="1"/>
<evidence type="ECO:0000313" key="5">
    <source>
        <dbReference type="RefSeq" id="XP_024883230.1"/>
    </source>
</evidence>
<organism evidence="4 5">
    <name type="scientific">Temnothorax curvispinosus</name>
    <dbReference type="NCBI Taxonomy" id="300111"/>
    <lineage>
        <taxon>Eukaryota</taxon>
        <taxon>Metazoa</taxon>
        <taxon>Ecdysozoa</taxon>
        <taxon>Arthropoda</taxon>
        <taxon>Hexapoda</taxon>
        <taxon>Insecta</taxon>
        <taxon>Pterygota</taxon>
        <taxon>Neoptera</taxon>
        <taxon>Endopterygota</taxon>
        <taxon>Hymenoptera</taxon>
        <taxon>Apocrita</taxon>
        <taxon>Aculeata</taxon>
        <taxon>Formicoidea</taxon>
        <taxon>Formicidae</taxon>
        <taxon>Myrmicinae</taxon>
        <taxon>Temnothorax</taxon>
    </lineage>
</organism>
<evidence type="ECO:0000256" key="2">
    <source>
        <dbReference type="SAM" id="MobiDB-lite"/>
    </source>
</evidence>
<dbReference type="Pfam" id="PF00665">
    <property type="entry name" value="rve"/>
    <property type="match status" value="1"/>
</dbReference>
<dbReference type="GeneID" id="112461985"/>
<dbReference type="Gene3D" id="3.30.420.10">
    <property type="entry name" value="Ribonuclease H-like superfamily/Ribonuclease H"/>
    <property type="match status" value="1"/>
</dbReference>
<feature type="region of interest" description="Disordered" evidence="2">
    <location>
        <begin position="398"/>
        <end position="434"/>
    </location>
</feature>
<dbReference type="SUPFAM" id="SSF53098">
    <property type="entry name" value="Ribonuclease H-like"/>
    <property type="match status" value="1"/>
</dbReference>
<dbReference type="InterPro" id="IPR001584">
    <property type="entry name" value="Integrase_cat-core"/>
</dbReference>
<dbReference type="FunFam" id="3.30.420.10:FF:000063">
    <property type="entry name" value="Retrovirus-related Pol polyprotein from transposon 297-like Protein"/>
    <property type="match status" value="1"/>
</dbReference>
<dbReference type="PANTHER" id="PTHR37984">
    <property type="entry name" value="PROTEIN CBG26694"/>
    <property type="match status" value="1"/>
</dbReference>